<evidence type="ECO:0000256" key="1">
    <source>
        <dbReference type="SAM" id="MobiDB-lite"/>
    </source>
</evidence>
<dbReference type="Proteomes" id="UP000275078">
    <property type="component" value="Unassembled WGS sequence"/>
</dbReference>
<feature type="region of interest" description="Disordered" evidence="1">
    <location>
        <begin position="17"/>
        <end position="55"/>
    </location>
</feature>
<dbReference type="EMBL" id="ML119664">
    <property type="protein sequence ID" value="RPA83519.1"/>
    <property type="molecule type" value="Genomic_DNA"/>
</dbReference>
<name>A0A3N4IBR1_ASCIM</name>
<evidence type="ECO:0000313" key="3">
    <source>
        <dbReference type="Proteomes" id="UP000275078"/>
    </source>
</evidence>
<accession>A0A3N4IBR1</accession>
<evidence type="ECO:0000313" key="2">
    <source>
        <dbReference type="EMBL" id="RPA83519.1"/>
    </source>
</evidence>
<sequence length="119" mass="13256">MLRDLMRSADCQFELRHEPTNEITTPMTSLQGNPLSRHHRPTTAPPQFTKTLSSSSTRLVFPGLLQIRSPNSPILDSAPAKTSSTLFRPVSLSPPRNTIPQEVKTLESPELLVSRHETT</sequence>
<feature type="compositionally biased region" description="Polar residues" evidence="1">
    <location>
        <begin position="45"/>
        <end position="55"/>
    </location>
</feature>
<organism evidence="2 3">
    <name type="scientific">Ascobolus immersus RN42</name>
    <dbReference type="NCBI Taxonomy" id="1160509"/>
    <lineage>
        <taxon>Eukaryota</taxon>
        <taxon>Fungi</taxon>
        <taxon>Dikarya</taxon>
        <taxon>Ascomycota</taxon>
        <taxon>Pezizomycotina</taxon>
        <taxon>Pezizomycetes</taxon>
        <taxon>Pezizales</taxon>
        <taxon>Ascobolaceae</taxon>
        <taxon>Ascobolus</taxon>
    </lineage>
</organism>
<protein>
    <submittedName>
        <fullName evidence="2">Uncharacterized protein</fullName>
    </submittedName>
</protein>
<keyword evidence="3" id="KW-1185">Reference proteome</keyword>
<feature type="compositionally biased region" description="Polar residues" evidence="1">
    <location>
        <begin position="21"/>
        <end position="34"/>
    </location>
</feature>
<dbReference type="AlphaFoldDB" id="A0A3N4IBR1"/>
<reference evidence="2 3" key="1">
    <citation type="journal article" date="2018" name="Nat. Ecol. Evol.">
        <title>Pezizomycetes genomes reveal the molecular basis of ectomycorrhizal truffle lifestyle.</title>
        <authorList>
            <person name="Murat C."/>
            <person name="Payen T."/>
            <person name="Noel B."/>
            <person name="Kuo A."/>
            <person name="Morin E."/>
            <person name="Chen J."/>
            <person name="Kohler A."/>
            <person name="Krizsan K."/>
            <person name="Balestrini R."/>
            <person name="Da Silva C."/>
            <person name="Montanini B."/>
            <person name="Hainaut M."/>
            <person name="Levati E."/>
            <person name="Barry K.W."/>
            <person name="Belfiori B."/>
            <person name="Cichocki N."/>
            <person name="Clum A."/>
            <person name="Dockter R.B."/>
            <person name="Fauchery L."/>
            <person name="Guy J."/>
            <person name="Iotti M."/>
            <person name="Le Tacon F."/>
            <person name="Lindquist E.A."/>
            <person name="Lipzen A."/>
            <person name="Malagnac F."/>
            <person name="Mello A."/>
            <person name="Molinier V."/>
            <person name="Miyauchi S."/>
            <person name="Poulain J."/>
            <person name="Riccioni C."/>
            <person name="Rubini A."/>
            <person name="Sitrit Y."/>
            <person name="Splivallo R."/>
            <person name="Traeger S."/>
            <person name="Wang M."/>
            <person name="Zifcakova L."/>
            <person name="Wipf D."/>
            <person name="Zambonelli A."/>
            <person name="Paolocci F."/>
            <person name="Nowrousian M."/>
            <person name="Ottonello S."/>
            <person name="Baldrian P."/>
            <person name="Spatafora J.W."/>
            <person name="Henrissat B."/>
            <person name="Nagy L.G."/>
            <person name="Aury J.M."/>
            <person name="Wincker P."/>
            <person name="Grigoriev I.V."/>
            <person name="Bonfante P."/>
            <person name="Martin F.M."/>
        </authorList>
    </citation>
    <scope>NUCLEOTIDE SEQUENCE [LARGE SCALE GENOMIC DNA]</scope>
    <source>
        <strain evidence="2 3">RN42</strain>
    </source>
</reference>
<gene>
    <name evidence="2" type="ORF">BJ508DRAFT_66968</name>
</gene>
<proteinExistence type="predicted"/>